<protein>
    <submittedName>
        <fullName evidence="2">TraU family protein</fullName>
    </submittedName>
</protein>
<reference evidence="2 3" key="1">
    <citation type="journal article" date="2015" name="Int. J. Syst. Evol. Microbiol.">
        <title>Description of Sphingopyxis fribergensis sp. nov. - a soil bacterium with the ability to degrade styrene and phenylacetic acid.</title>
        <authorList>
            <person name="Oelschlagel M."/>
            <person name="Ruckert C."/>
            <person name="Kalinowski J."/>
            <person name="Schmidt G."/>
            <person name="Schlomann M."/>
            <person name="Tischler D."/>
        </authorList>
    </citation>
    <scope>NUCLEOTIDE SEQUENCE [LARGE SCALE GENOMIC DNA]</scope>
    <source>
        <strain evidence="2 3">Kp5.2</strain>
    </source>
</reference>
<dbReference type="KEGG" id="sphk:SKP52_13765"/>
<evidence type="ECO:0000313" key="2">
    <source>
        <dbReference type="EMBL" id="AJA09639.1"/>
    </source>
</evidence>
<organism evidence="2 3">
    <name type="scientific">Sphingopyxis fribergensis</name>
    <dbReference type="NCBI Taxonomy" id="1515612"/>
    <lineage>
        <taxon>Bacteria</taxon>
        <taxon>Pseudomonadati</taxon>
        <taxon>Pseudomonadota</taxon>
        <taxon>Alphaproteobacteria</taxon>
        <taxon>Sphingomonadales</taxon>
        <taxon>Sphingomonadaceae</taxon>
        <taxon>Sphingopyxis</taxon>
    </lineage>
</organism>
<gene>
    <name evidence="2" type="ORF">SKP52_13765</name>
</gene>
<sequence length="362" mass="38719">MPACRHLRATSASGSSGARRQVEPKKTRRSFRWAVPVGLGAVLAFIPAPAQASKCPSDTIFNPITKVRWNCIFPITIGGVRAGSYDKLDKALDAQSASKPLCACRKGATFWFGVKVSFWTPNRMIDVVTEPGCMMALGTDIMATGGKLQGSQSSISDGTNTTKLFAQMHYYVAPVWKMLDMFSDLPCLEDDGFDVALMTEVMPTWQSGTLGAIIQPEGILFGNPAAGLACMSDSAAAAAGKVIDPLFWCMGSWGSTYPVAGDIHMGDRVEAWAGLAARGTFMMGRLGALTIHSADGCSFKPQPIWTKSRYKLQLMEPVKGGKCVNIGRPGALWTSGKHAPGKDNAQFMLFEKAICCAGISTP</sequence>
<dbReference type="AlphaFoldDB" id="A0A0A7PI45"/>
<dbReference type="EMBL" id="CP009122">
    <property type="protein sequence ID" value="AJA09639.1"/>
    <property type="molecule type" value="Genomic_DNA"/>
</dbReference>
<dbReference type="STRING" id="1515612.SKP52_13765"/>
<proteinExistence type="predicted"/>
<evidence type="ECO:0000256" key="1">
    <source>
        <dbReference type="SAM" id="MobiDB-lite"/>
    </source>
</evidence>
<name>A0A0A7PI45_9SPHN</name>
<dbReference type="InterPro" id="IPR009649">
    <property type="entry name" value="TraU"/>
</dbReference>
<dbReference type="Proteomes" id="UP000030907">
    <property type="component" value="Chromosome"/>
</dbReference>
<accession>A0A0A7PI45</accession>
<dbReference type="HOGENOM" id="CLU_058410_0_0_5"/>
<keyword evidence="3" id="KW-1185">Reference proteome</keyword>
<evidence type="ECO:0000313" key="3">
    <source>
        <dbReference type="Proteomes" id="UP000030907"/>
    </source>
</evidence>
<dbReference type="Pfam" id="PF06834">
    <property type="entry name" value="TraU"/>
    <property type="match status" value="1"/>
</dbReference>
<feature type="region of interest" description="Disordered" evidence="1">
    <location>
        <begin position="1"/>
        <end position="27"/>
    </location>
</feature>